<evidence type="ECO:0000256" key="1">
    <source>
        <dbReference type="SAM" id="Phobius"/>
    </source>
</evidence>
<name>A0A0G0JK28_9BACT</name>
<evidence type="ECO:0000313" key="2">
    <source>
        <dbReference type="EMBL" id="KKQ67177.1"/>
    </source>
</evidence>
<dbReference type="EMBL" id="LBUP01000001">
    <property type="protein sequence ID" value="KKQ67177.1"/>
    <property type="molecule type" value="Genomic_DNA"/>
</dbReference>
<comment type="caution">
    <text evidence="2">The sequence shown here is derived from an EMBL/GenBank/DDBJ whole genome shotgun (WGS) entry which is preliminary data.</text>
</comment>
<feature type="transmembrane region" description="Helical" evidence="1">
    <location>
        <begin position="427"/>
        <end position="446"/>
    </location>
</feature>
<proteinExistence type="predicted"/>
<protein>
    <submittedName>
        <fullName evidence="2">O-antigen polymerase</fullName>
    </submittedName>
</protein>
<keyword evidence="1" id="KW-0472">Membrane</keyword>
<gene>
    <name evidence="2" type="ORF">US86_C0001G0104</name>
</gene>
<keyword evidence="1" id="KW-0812">Transmembrane</keyword>
<feature type="transmembrane region" description="Helical" evidence="1">
    <location>
        <begin position="73"/>
        <end position="95"/>
    </location>
</feature>
<dbReference type="PANTHER" id="PTHR37422:SF13">
    <property type="entry name" value="LIPOPOLYSACCHARIDE BIOSYNTHESIS PROTEIN PA4999-RELATED"/>
    <property type="match status" value="1"/>
</dbReference>
<feature type="transmembrane region" description="Helical" evidence="1">
    <location>
        <begin position="132"/>
        <end position="150"/>
    </location>
</feature>
<keyword evidence="1" id="KW-1133">Transmembrane helix</keyword>
<feature type="transmembrane region" description="Helical" evidence="1">
    <location>
        <begin position="215"/>
        <end position="248"/>
    </location>
</feature>
<dbReference type="InterPro" id="IPR051533">
    <property type="entry name" value="WaaL-like"/>
</dbReference>
<feature type="transmembrane region" description="Helical" evidence="1">
    <location>
        <begin position="190"/>
        <end position="208"/>
    </location>
</feature>
<feature type="transmembrane region" description="Helical" evidence="1">
    <location>
        <begin position="12"/>
        <end position="29"/>
    </location>
</feature>
<feature type="transmembrane region" description="Helical" evidence="1">
    <location>
        <begin position="452"/>
        <end position="472"/>
    </location>
</feature>
<dbReference type="AlphaFoldDB" id="A0A0G0JK28"/>
<sequence length="476" mass="53343">MFKSLLKSEKLIFWGVIFLLVFIPLYPKFPLMTVKGTFVAVRIEDLLILLIISFWLVQVFYLKRFKELLSEKIVQAVLLFFLVGAVSLFSGIFLTHTVVPHLGLLHYFRRIEYMMLLPLALSAFQSRKQLRTVLWIMAVVVLVVNFYALGQKYLDWPVISTGNSEFSKGQILRLTSDARVNSTFAGHYDLAVFLVIVLVVLSALFFTFKKIQTQILALFIMALSMLVLIMTAARLSFVAVVGGIALSLLLSGKKMMLILLVFLTILILAYPSQLQERLISTLTVSIQGRGERFNPQDKDLIERSRLNIPTLPIDDLADNISSKAATISGRVYSDIALGEPSDVTQLGVYRSLKIRLDQEWPRAIRAFIKNPLLGTGYSSLGLATDNDFLRMLGEVGLLGLTSFILIIIELTKKVWENYLLKDKQIKLFSAGILAMIFAFLLNALFIDVLEASKLAIVFWLVCGLSLGLGKVAKGGM</sequence>
<feature type="transmembrane region" description="Helical" evidence="1">
    <location>
        <begin position="254"/>
        <end position="270"/>
    </location>
</feature>
<feature type="transmembrane region" description="Helical" evidence="1">
    <location>
        <begin position="395"/>
        <end position="415"/>
    </location>
</feature>
<accession>A0A0G0JK28</accession>
<dbReference type="Proteomes" id="UP000034235">
    <property type="component" value="Unassembled WGS sequence"/>
</dbReference>
<reference evidence="2 3" key="1">
    <citation type="journal article" date="2015" name="Nature">
        <title>rRNA introns, odd ribosomes, and small enigmatic genomes across a large radiation of phyla.</title>
        <authorList>
            <person name="Brown C.T."/>
            <person name="Hug L.A."/>
            <person name="Thomas B.C."/>
            <person name="Sharon I."/>
            <person name="Castelle C.J."/>
            <person name="Singh A."/>
            <person name="Wilkins M.J."/>
            <person name="Williams K.H."/>
            <person name="Banfield J.F."/>
        </authorList>
    </citation>
    <scope>NUCLEOTIDE SEQUENCE [LARGE SCALE GENOMIC DNA]</scope>
</reference>
<evidence type="ECO:0000313" key="3">
    <source>
        <dbReference type="Proteomes" id="UP000034235"/>
    </source>
</evidence>
<dbReference type="PANTHER" id="PTHR37422">
    <property type="entry name" value="TEICHURONIC ACID BIOSYNTHESIS PROTEIN TUAE"/>
    <property type="match status" value="1"/>
</dbReference>
<feature type="transmembrane region" description="Helical" evidence="1">
    <location>
        <begin position="41"/>
        <end position="61"/>
    </location>
</feature>
<organism evidence="2 3">
    <name type="scientific">Candidatus Daviesbacteria bacterium GW2011_GWA2_38_24</name>
    <dbReference type="NCBI Taxonomy" id="1618422"/>
    <lineage>
        <taxon>Bacteria</taxon>
        <taxon>Candidatus Daviesiibacteriota</taxon>
    </lineage>
</organism>